<evidence type="ECO:0000256" key="5">
    <source>
        <dbReference type="ARBA" id="ARBA00022989"/>
    </source>
</evidence>
<feature type="transmembrane region" description="Helical" evidence="8">
    <location>
        <begin position="312"/>
        <end position="334"/>
    </location>
</feature>
<protein>
    <recommendedName>
        <fullName evidence="3">NADH-ubiquinone oxidoreductase chain 2</fullName>
    </recommendedName>
    <alternativeName>
        <fullName evidence="7">NADH dehydrogenase subunit 2</fullName>
    </alternativeName>
</protein>
<dbReference type="AlphaFoldDB" id="A0A499WD93"/>
<feature type="transmembrane region" description="Helical" evidence="8">
    <location>
        <begin position="285"/>
        <end position="305"/>
    </location>
</feature>
<gene>
    <name evidence="10" type="primary">nad2</name>
</gene>
<feature type="transmembrane region" description="Helical" evidence="8">
    <location>
        <begin position="95"/>
        <end position="120"/>
    </location>
</feature>
<dbReference type="Pfam" id="PF00361">
    <property type="entry name" value="Proton_antipo_M"/>
    <property type="match status" value="1"/>
</dbReference>
<dbReference type="PANTHER" id="PTHR22773">
    <property type="entry name" value="NADH DEHYDROGENASE"/>
    <property type="match status" value="1"/>
</dbReference>
<feature type="transmembrane region" description="Helical" evidence="8">
    <location>
        <begin position="438"/>
        <end position="460"/>
    </location>
</feature>
<evidence type="ECO:0000256" key="3">
    <source>
        <dbReference type="ARBA" id="ARBA00021008"/>
    </source>
</evidence>
<keyword evidence="6 8" id="KW-0472">Membrane</keyword>
<evidence type="ECO:0000256" key="8">
    <source>
        <dbReference type="SAM" id="Phobius"/>
    </source>
</evidence>
<feature type="transmembrane region" description="Helical" evidence="8">
    <location>
        <begin position="354"/>
        <end position="377"/>
    </location>
</feature>
<evidence type="ECO:0000256" key="4">
    <source>
        <dbReference type="ARBA" id="ARBA00022692"/>
    </source>
</evidence>
<evidence type="ECO:0000256" key="1">
    <source>
        <dbReference type="ARBA" id="ARBA00004141"/>
    </source>
</evidence>
<reference evidence="10" key="2">
    <citation type="submission" date="2019-02" db="EMBL/GenBank/DDBJ databases">
        <authorList>
            <person name="Nibert M.L."/>
            <person name="Manny A.R."/>
            <person name="Debat H.J."/>
        </authorList>
    </citation>
    <scope>NUCLEOTIDE SEQUENCE</scope>
    <source>
        <strain evidence="10">Berkeley</strain>
    </source>
</reference>
<feature type="transmembrane region" description="Helical" evidence="8">
    <location>
        <begin position="227"/>
        <end position="248"/>
    </location>
</feature>
<keyword evidence="5 8" id="KW-1133">Transmembrane helix</keyword>
<dbReference type="InterPro" id="IPR001750">
    <property type="entry name" value="ND/Mrp_TM"/>
</dbReference>
<comment type="similarity">
    <text evidence="2">Belongs to the complex I subunit 2 family.</text>
</comment>
<evidence type="ECO:0000256" key="6">
    <source>
        <dbReference type="ARBA" id="ARBA00023136"/>
    </source>
</evidence>
<keyword evidence="10" id="KW-0496">Mitochondrion</keyword>
<evidence type="ECO:0000256" key="7">
    <source>
        <dbReference type="ARBA" id="ARBA00031028"/>
    </source>
</evidence>
<dbReference type="EMBL" id="BK010755">
    <property type="protein sequence ID" value="DAC76955.1"/>
    <property type="molecule type" value="mRNA"/>
</dbReference>
<reference evidence="10" key="1">
    <citation type="journal article" date="2019" name="Viruses">
        <title>Mitovirus and Mitochondrial Coding Sequences from Basal Fungus Entomophthora muscae.</title>
        <authorList>
            <person name="Nibert M."/>
            <person name="Debat H."/>
            <person name="Manny A."/>
            <person name="Grigoriev I."/>
            <person name="De Fine Licht H."/>
        </authorList>
    </citation>
    <scope>NUCLEOTIDE SEQUENCE</scope>
    <source>
        <strain evidence="10">Berkeley</strain>
    </source>
</reference>
<sequence>MLTLSIIILITSLGRWININRMTMIVFIYSGILSINMTGESNSAIGCSDMGMINSGIGLYNGLYQVTPITQFIETYINILAVGCMAMKARSEYSILALIVTVGMSSLISSNEIVSILIGIELQTLGLYVIASLDRGSETSTAAGLKYYLLGGLSSCIIGLGLSMIYGITGVTNIEELNILIKINDDSRHLIMTKVLITVGLLFKIGAAPFHNWLADVIDGVPTAISAWLAVVSKISIIIILLILYNAILIKINTSGGGPIIILSIILCFIVGSLVGIIQSRIKTLLAYSSIAHAGYILIGIIVNNNLGLTGLIFYMVQYSLTALNIFMIIIAYGEVKGASIVKISQLKEIPNTWLAISLAISLFSSAGIPPFIGFYAKLNILYSALDTGFYFITIIAILTSIISGYYYIKVIKVIYFEGEWCRVGTANEVRGAISENYSIIIAMISLVIILFILSPEWLYNSIQMIC</sequence>
<evidence type="ECO:0000256" key="2">
    <source>
        <dbReference type="ARBA" id="ARBA00007012"/>
    </source>
</evidence>
<proteinExistence type="evidence at transcript level"/>
<dbReference type="GO" id="GO:0016020">
    <property type="term" value="C:membrane"/>
    <property type="evidence" value="ECO:0007669"/>
    <property type="project" value="UniProtKB-SubCell"/>
</dbReference>
<keyword evidence="4 8" id="KW-0812">Transmembrane</keyword>
<evidence type="ECO:0000313" key="10">
    <source>
        <dbReference type="EMBL" id="DAC76955.1"/>
    </source>
</evidence>
<comment type="subcellular location">
    <subcellularLocation>
        <location evidence="1">Membrane</location>
        <topology evidence="1">Multi-pass membrane protein</topology>
    </subcellularLocation>
</comment>
<name>A0A499WD93_9FUNG</name>
<accession>A0A499WD93</accession>
<evidence type="ECO:0000259" key="9">
    <source>
        <dbReference type="Pfam" id="PF00361"/>
    </source>
</evidence>
<feature type="transmembrane region" description="Helical" evidence="8">
    <location>
        <begin position="260"/>
        <end position="279"/>
    </location>
</feature>
<feature type="domain" description="NADH:quinone oxidoreductase/Mrp antiporter transmembrane" evidence="9">
    <location>
        <begin position="110"/>
        <end position="404"/>
    </location>
</feature>
<feature type="transmembrane region" description="Helical" evidence="8">
    <location>
        <begin position="389"/>
        <end position="409"/>
    </location>
</feature>
<feature type="transmembrane region" description="Helical" evidence="8">
    <location>
        <begin position="147"/>
        <end position="168"/>
    </location>
</feature>
<feature type="transmembrane region" description="Helical" evidence="8">
    <location>
        <begin position="189"/>
        <end position="207"/>
    </location>
</feature>
<organism evidence="10">
    <name type="scientific">Entomophthora muscae</name>
    <dbReference type="NCBI Taxonomy" id="34485"/>
    <lineage>
        <taxon>Eukaryota</taxon>
        <taxon>Fungi</taxon>
        <taxon>Fungi incertae sedis</taxon>
        <taxon>Zoopagomycota</taxon>
        <taxon>Entomophthoromycotina</taxon>
        <taxon>Entomophthoromycetes</taxon>
        <taxon>Entomophthorales</taxon>
        <taxon>Entomophthoraceae</taxon>
        <taxon>Entomophthora</taxon>
    </lineage>
</organism>
<geneLocation type="mitochondrion" evidence="10"/>